<feature type="domain" description="Serine/threonine-protein kinase 11-interacting protein PH" evidence="7">
    <location>
        <begin position="517"/>
        <end position="601"/>
    </location>
</feature>
<evidence type="ECO:0000256" key="3">
    <source>
        <dbReference type="ARBA" id="ARBA00022614"/>
    </source>
</evidence>
<dbReference type="InParanoid" id="A0A1W4X5C1"/>
<feature type="compositionally biased region" description="Acidic residues" evidence="5">
    <location>
        <begin position="487"/>
        <end position="500"/>
    </location>
</feature>
<keyword evidence="8" id="KW-1185">Reference proteome</keyword>
<reference evidence="9" key="1">
    <citation type="submission" date="2025-08" db="UniProtKB">
        <authorList>
            <consortium name="RefSeq"/>
        </authorList>
    </citation>
    <scope>IDENTIFICATION</scope>
    <source>
        <tissue evidence="9">Entire body</tissue>
    </source>
</reference>
<feature type="region of interest" description="Disordered" evidence="5">
    <location>
        <begin position="448"/>
        <end position="502"/>
    </location>
</feature>
<evidence type="ECO:0000256" key="1">
    <source>
        <dbReference type="ARBA" id="ARBA00004496"/>
    </source>
</evidence>
<dbReference type="InterPro" id="IPR001611">
    <property type="entry name" value="Leu-rich_rpt"/>
</dbReference>
<protein>
    <submittedName>
        <fullName evidence="9">Serine/threonine-protein kinase 11-interacting protein-like isoform X1</fullName>
    </submittedName>
</protein>
<evidence type="ECO:0000313" key="8">
    <source>
        <dbReference type="Proteomes" id="UP000192223"/>
    </source>
</evidence>
<dbReference type="RefSeq" id="XP_018328022.1">
    <property type="nucleotide sequence ID" value="XM_018472520.2"/>
</dbReference>
<dbReference type="Pfam" id="PF25357">
    <property type="entry name" value="PH_S11IP"/>
    <property type="match status" value="1"/>
</dbReference>
<evidence type="ECO:0000313" key="9">
    <source>
        <dbReference type="RefSeq" id="XP_018328022.1"/>
    </source>
</evidence>
<evidence type="ECO:0000256" key="5">
    <source>
        <dbReference type="SAM" id="MobiDB-lite"/>
    </source>
</evidence>
<accession>A0A1W4X5C1</accession>
<dbReference type="Pfam" id="PF12799">
    <property type="entry name" value="LRR_4"/>
    <property type="match status" value="1"/>
</dbReference>
<dbReference type="InterPro" id="IPR025875">
    <property type="entry name" value="Leu-rich_rpt_4"/>
</dbReference>
<gene>
    <name evidence="9" type="primary">LOC108738907</name>
</gene>
<dbReference type="KEGG" id="apln:108738907"/>
<dbReference type="InterPro" id="IPR031782">
    <property type="entry name" value="LIP1_N"/>
</dbReference>
<organism evidence="8 9">
    <name type="scientific">Agrilus planipennis</name>
    <name type="common">Emerald ash borer</name>
    <name type="synonym">Agrilus marcopoli</name>
    <dbReference type="NCBI Taxonomy" id="224129"/>
    <lineage>
        <taxon>Eukaryota</taxon>
        <taxon>Metazoa</taxon>
        <taxon>Ecdysozoa</taxon>
        <taxon>Arthropoda</taxon>
        <taxon>Hexapoda</taxon>
        <taxon>Insecta</taxon>
        <taxon>Pterygota</taxon>
        <taxon>Neoptera</taxon>
        <taxon>Endopterygota</taxon>
        <taxon>Coleoptera</taxon>
        <taxon>Polyphaga</taxon>
        <taxon>Elateriformia</taxon>
        <taxon>Buprestoidea</taxon>
        <taxon>Buprestidae</taxon>
        <taxon>Agrilinae</taxon>
        <taxon>Agrilus</taxon>
    </lineage>
</organism>
<dbReference type="PANTHER" id="PTHR15454">
    <property type="entry name" value="NISCHARIN RELATED"/>
    <property type="match status" value="1"/>
</dbReference>
<name>A0A1W4X5C1_AGRPL</name>
<feature type="domain" description="LKB1 serine/threonine kinase interacting protein 1 N-terminal" evidence="6">
    <location>
        <begin position="4"/>
        <end position="87"/>
    </location>
</feature>
<keyword evidence="2" id="KW-0963">Cytoplasm</keyword>
<evidence type="ECO:0000259" key="7">
    <source>
        <dbReference type="Pfam" id="PF25357"/>
    </source>
</evidence>
<feature type="compositionally biased region" description="Low complexity" evidence="5">
    <location>
        <begin position="464"/>
        <end position="475"/>
    </location>
</feature>
<dbReference type="InterPro" id="IPR057292">
    <property type="entry name" value="PH_S11IP"/>
</dbReference>
<evidence type="ECO:0000256" key="4">
    <source>
        <dbReference type="ARBA" id="ARBA00022737"/>
    </source>
</evidence>
<dbReference type="InterPro" id="IPR032675">
    <property type="entry name" value="LRR_dom_sf"/>
</dbReference>
<dbReference type="FunCoup" id="A0A1W4X5C1">
    <property type="interactions" value="1090"/>
</dbReference>
<dbReference type="GO" id="GO:0005737">
    <property type="term" value="C:cytoplasm"/>
    <property type="evidence" value="ECO:0007669"/>
    <property type="project" value="UniProtKB-SubCell"/>
</dbReference>
<dbReference type="AlphaFoldDB" id="A0A1W4X5C1"/>
<dbReference type="Proteomes" id="UP000192223">
    <property type="component" value="Unplaced"/>
</dbReference>
<dbReference type="SUPFAM" id="SSF52075">
    <property type="entry name" value="Outer arm dynein light chain 1"/>
    <property type="match status" value="1"/>
</dbReference>
<dbReference type="Gene3D" id="3.80.10.10">
    <property type="entry name" value="Ribonuclease Inhibitor"/>
    <property type="match status" value="1"/>
</dbReference>
<dbReference type="PANTHER" id="PTHR15454:SF69">
    <property type="entry name" value="SERINE_THREONINE-PROTEIN KINASE 11-INTERACTING PROTEIN"/>
    <property type="match status" value="1"/>
</dbReference>
<evidence type="ECO:0000259" key="6">
    <source>
        <dbReference type="Pfam" id="PF15904"/>
    </source>
</evidence>
<keyword evidence="3" id="KW-0433">Leucine-rich repeat</keyword>
<dbReference type="SMART" id="SM00365">
    <property type="entry name" value="LRR_SD22"/>
    <property type="match status" value="3"/>
</dbReference>
<proteinExistence type="predicted"/>
<comment type="subcellular location">
    <subcellularLocation>
        <location evidence="1">Cytoplasm</location>
    </subcellularLocation>
</comment>
<dbReference type="PROSITE" id="PS51450">
    <property type="entry name" value="LRR"/>
    <property type="match status" value="4"/>
</dbReference>
<evidence type="ECO:0000256" key="2">
    <source>
        <dbReference type="ARBA" id="ARBA00022490"/>
    </source>
</evidence>
<sequence>MENSAVSDLARTLREYGDKILNSECKLILSESLMRSLNSSFMLLNDQKDSMTSSFQVINSSNIKTNFFIDIQFLHDFLQRTSSLKIVCDNPPNHDLDSVDISVFKNVKLLELYKLNVKKIKGIQALRAQIQFLVCRWILETLSEILEKCGCDDSQGFIWSELKEASFSHNNISYLDSSLELVPLLNTLDLSHNNIKETQPLSCLLNLKHLNLSYNQLKAIPNFSGQICSRLQVLILNNNFIDNLANVVNLVNLCELDLSENCLIDHHSLLPLTHLSTLQWLNLKGNPLSFHPQHRIRSVCYLNSNTATVRFLLDQKALTKLESQNCGRIQPVYQSHQMESLSSSLSNATLVATERPRRVRTATISEGVDAVSEMDNSIASIASLLISNDHLETKRTIEQLRKQYGERWLQAESSVQDVLGLEKSLPIISSSPYDQLLSTFEANYSQQNVPDGSELKSEESMNGTETYTTASETTTHGNNENALQPGTDDDYDGDDDDDDVLGQGEENLYLVCPKGTTEPIFLVVTNTHIRERDCDSGKEKTRWPLDSLLACSASGSDPVLISLEFDTVKRDKKQREYDMVEEDAEKLSKHLSNLLSIMGTQNNRMVIFKCMKCGTRFGEEKNSQKRGTARVCPTTTCNSTLVIEDDEEN</sequence>
<keyword evidence="4" id="KW-0677">Repeat</keyword>
<dbReference type="OrthoDB" id="7451790at2759"/>
<dbReference type="Pfam" id="PF15904">
    <property type="entry name" value="LIP1"/>
    <property type="match status" value="1"/>
</dbReference>
<dbReference type="GeneID" id="108738907"/>